<dbReference type="InterPro" id="IPR001314">
    <property type="entry name" value="Peptidase_S1A"/>
</dbReference>
<proteinExistence type="inferred from homology"/>
<keyword evidence="2" id="KW-0964">Secreted</keyword>
<dbReference type="PROSITE" id="PS00134">
    <property type="entry name" value="TRYPSIN_HIS"/>
    <property type="match status" value="1"/>
</dbReference>
<accession>A0A1Q3FQF1</accession>
<keyword evidence="9" id="KW-0378">Hydrolase</keyword>
<dbReference type="AlphaFoldDB" id="A0A1Q3FQF1"/>
<dbReference type="InterPro" id="IPR018114">
    <property type="entry name" value="TRYPSIN_HIS"/>
</dbReference>
<evidence type="ECO:0000256" key="10">
    <source>
        <dbReference type="SAM" id="SignalP"/>
    </source>
</evidence>
<keyword evidence="5" id="KW-0391">Immunity</keyword>
<keyword evidence="3" id="KW-0399">Innate immunity</keyword>
<keyword evidence="9 12" id="KW-0645">Protease</keyword>
<evidence type="ECO:0000313" key="12">
    <source>
        <dbReference type="EMBL" id="JAV29841.1"/>
    </source>
</evidence>
<dbReference type="PROSITE" id="PS00135">
    <property type="entry name" value="TRYPSIN_SER"/>
    <property type="match status" value="1"/>
</dbReference>
<evidence type="ECO:0000256" key="3">
    <source>
        <dbReference type="ARBA" id="ARBA00022588"/>
    </source>
</evidence>
<dbReference type="GO" id="GO:0006508">
    <property type="term" value="P:proteolysis"/>
    <property type="evidence" value="ECO:0007669"/>
    <property type="project" value="UniProtKB-KW"/>
</dbReference>
<dbReference type="PRINTS" id="PR00722">
    <property type="entry name" value="CHYMOTRYPSIN"/>
</dbReference>
<reference evidence="12" key="1">
    <citation type="submission" date="2017-01" db="EMBL/GenBank/DDBJ databases">
        <title>A deep insight into the sialotranscriptome of adult male and female Cluex tarsalis mosquitoes.</title>
        <authorList>
            <person name="Ribeiro J.M."/>
            <person name="Moreira F."/>
            <person name="Bernard K.A."/>
            <person name="Calvo E."/>
        </authorList>
    </citation>
    <scope>NUCLEOTIDE SEQUENCE</scope>
    <source>
        <strain evidence="12">Kern County</strain>
        <tissue evidence="12">Salivary glands</tissue>
    </source>
</reference>
<dbReference type="GO" id="GO:0004252">
    <property type="term" value="F:serine-type endopeptidase activity"/>
    <property type="evidence" value="ECO:0007669"/>
    <property type="project" value="InterPro"/>
</dbReference>
<protein>
    <submittedName>
        <fullName evidence="12">Putative trypsin-like serine protease</fullName>
    </submittedName>
</protein>
<dbReference type="FunFam" id="2.40.10.10:FF:000028">
    <property type="entry name" value="Serine protease easter"/>
    <property type="match status" value="1"/>
</dbReference>
<dbReference type="PANTHER" id="PTHR24260">
    <property type="match status" value="1"/>
</dbReference>
<evidence type="ECO:0000256" key="2">
    <source>
        <dbReference type="ARBA" id="ARBA00022525"/>
    </source>
</evidence>
<evidence type="ECO:0000256" key="5">
    <source>
        <dbReference type="ARBA" id="ARBA00022859"/>
    </source>
</evidence>
<dbReference type="InterPro" id="IPR033116">
    <property type="entry name" value="TRYPSIN_SER"/>
</dbReference>
<evidence type="ECO:0000256" key="8">
    <source>
        <dbReference type="ARBA" id="ARBA00024195"/>
    </source>
</evidence>
<sequence>MKIWLFVWFATTIFKSFAEGQFQYFTDDPPDDYFKRKSLEDCPIRFYWDVDKFNVHYAYGGVRAVRGEFQHMAAIGWNNSGSIKYMCGGSLITSKFILTAAHCIADGEGKPPVTVRLGDTHLGSTEDEQFSQQIQIKAIKRHPLYKFSRKYYDIALIELEEEAKFNEAICPACLWLEESAPAEQMNAVGFGVTGYGEELSPTLQKVNLSELDKKECMKRLPKNSRNLPDGLVDSQFCAASDHQDTCEGDSGGPLQIERLDVSGVMIPLIAGVVSFGTPCTEGSTGVYTRVASYRDWIEQETGQSFSYSTCAKTSECYTRKRVEINIDSPPSAPFHRVGLLWNHTDLNEFQCGGTLIDYKFVLTSAYCARFKQGFPKLIVVEDSKQIVPIESVHIHPMYTPENPENDLALLKLTKYLNPRGNLLPACLWRDEEVKDKYGQMHYSTFSSSTAPLKYFHGDVYDRYIIGTKIEENGKCLNTSFRNKNLLCGQNNIKLIPTVCKIDYGGPVSNNANFQWTPYVYGVVSTLSEGCENELVGVRIKPHLQWIEDTILTHNDDQLIFVT</sequence>
<dbReference type="PANTHER" id="PTHR24260:SF147">
    <property type="entry name" value="EG:BACR7A4.3 PROTEIN-RELATED"/>
    <property type="match status" value="1"/>
</dbReference>
<dbReference type="EMBL" id="GFDL01005204">
    <property type="protein sequence ID" value="JAV29841.1"/>
    <property type="molecule type" value="Transcribed_RNA"/>
</dbReference>
<evidence type="ECO:0000256" key="9">
    <source>
        <dbReference type="RuleBase" id="RU363034"/>
    </source>
</evidence>
<dbReference type="Pfam" id="PF00089">
    <property type="entry name" value="Trypsin"/>
    <property type="match status" value="2"/>
</dbReference>
<dbReference type="InterPro" id="IPR009003">
    <property type="entry name" value="Peptidase_S1_PA"/>
</dbReference>
<dbReference type="SMART" id="SM00020">
    <property type="entry name" value="Tryp_SPc"/>
    <property type="match status" value="1"/>
</dbReference>
<evidence type="ECO:0000256" key="7">
    <source>
        <dbReference type="ARBA" id="ARBA00023180"/>
    </source>
</evidence>
<comment type="similarity">
    <text evidence="8">Belongs to the peptidase S1 family. CLIP subfamily.</text>
</comment>
<evidence type="ECO:0000256" key="1">
    <source>
        <dbReference type="ARBA" id="ARBA00004613"/>
    </source>
</evidence>
<dbReference type="GO" id="GO:0005576">
    <property type="term" value="C:extracellular region"/>
    <property type="evidence" value="ECO:0007669"/>
    <property type="project" value="UniProtKB-SubCell"/>
</dbReference>
<organism evidence="12">
    <name type="scientific">Culex tarsalis</name>
    <name type="common">Encephalitis mosquito</name>
    <dbReference type="NCBI Taxonomy" id="7177"/>
    <lineage>
        <taxon>Eukaryota</taxon>
        <taxon>Metazoa</taxon>
        <taxon>Ecdysozoa</taxon>
        <taxon>Arthropoda</taxon>
        <taxon>Hexapoda</taxon>
        <taxon>Insecta</taxon>
        <taxon>Pterygota</taxon>
        <taxon>Neoptera</taxon>
        <taxon>Endopterygota</taxon>
        <taxon>Diptera</taxon>
        <taxon>Nematocera</taxon>
        <taxon>Culicoidea</taxon>
        <taxon>Culicidae</taxon>
        <taxon>Culicinae</taxon>
        <taxon>Culicini</taxon>
        <taxon>Culex</taxon>
        <taxon>Culex</taxon>
    </lineage>
</organism>
<feature type="domain" description="Peptidase S1" evidence="11">
    <location>
        <begin position="58"/>
        <end position="302"/>
    </location>
</feature>
<keyword evidence="7" id="KW-0325">Glycoprotein</keyword>
<name>A0A1Q3FQF1_CULTA</name>
<dbReference type="GO" id="GO:0045087">
    <property type="term" value="P:innate immune response"/>
    <property type="evidence" value="ECO:0007669"/>
    <property type="project" value="UniProtKB-KW"/>
</dbReference>
<dbReference type="CDD" id="cd00190">
    <property type="entry name" value="Tryp_SPc"/>
    <property type="match status" value="1"/>
</dbReference>
<keyword evidence="4 10" id="KW-0732">Signal</keyword>
<dbReference type="SUPFAM" id="SSF50494">
    <property type="entry name" value="Trypsin-like serine proteases"/>
    <property type="match status" value="2"/>
</dbReference>
<feature type="domain" description="Peptidase S1" evidence="11">
    <location>
        <begin position="337"/>
        <end position="551"/>
    </location>
</feature>
<dbReference type="InterPro" id="IPR001254">
    <property type="entry name" value="Trypsin_dom"/>
</dbReference>
<evidence type="ECO:0000259" key="11">
    <source>
        <dbReference type="PROSITE" id="PS50240"/>
    </source>
</evidence>
<dbReference type="PROSITE" id="PS50240">
    <property type="entry name" value="TRYPSIN_DOM"/>
    <property type="match status" value="2"/>
</dbReference>
<dbReference type="InterPro" id="IPR043504">
    <property type="entry name" value="Peptidase_S1_PA_chymotrypsin"/>
</dbReference>
<dbReference type="InterPro" id="IPR051333">
    <property type="entry name" value="CLIP_Serine_Protease"/>
</dbReference>
<evidence type="ECO:0000256" key="4">
    <source>
        <dbReference type="ARBA" id="ARBA00022729"/>
    </source>
</evidence>
<keyword evidence="9" id="KW-0720">Serine protease</keyword>
<comment type="subcellular location">
    <subcellularLocation>
        <location evidence="1">Secreted</location>
    </subcellularLocation>
</comment>
<keyword evidence="6" id="KW-1015">Disulfide bond</keyword>
<feature type="signal peptide" evidence="10">
    <location>
        <begin position="1"/>
        <end position="20"/>
    </location>
</feature>
<evidence type="ECO:0000256" key="6">
    <source>
        <dbReference type="ARBA" id="ARBA00023157"/>
    </source>
</evidence>
<feature type="chain" id="PRO_5013247577" evidence="10">
    <location>
        <begin position="21"/>
        <end position="562"/>
    </location>
</feature>
<dbReference type="Gene3D" id="2.40.10.10">
    <property type="entry name" value="Trypsin-like serine proteases"/>
    <property type="match status" value="2"/>
</dbReference>